<dbReference type="RefSeq" id="WP_315955689.1">
    <property type="nucleotide sequence ID" value="NZ_JAWCUD010000016.1"/>
</dbReference>
<dbReference type="Gene3D" id="2.30.280.20">
    <property type="match status" value="1"/>
</dbReference>
<dbReference type="Gene3D" id="3.40.1350.10">
    <property type="match status" value="1"/>
</dbReference>
<keyword evidence="3" id="KW-0255">Endonuclease</keyword>
<dbReference type="EC" id="3.1.21.-" evidence="3"/>
<evidence type="ECO:0000259" key="2">
    <source>
        <dbReference type="Pfam" id="PF18062"/>
    </source>
</evidence>
<dbReference type="EMBL" id="JAWCUD010000016">
    <property type="protein sequence ID" value="MDU0205815.1"/>
    <property type="molecule type" value="Genomic_DNA"/>
</dbReference>
<dbReference type="InterPro" id="IPR011856">
    <property type="entry name" value="tRNA_endonuc-like_dom_sf"/>
</dbReference>
<dbReference type="Proteomes" id="UP001260980">
    <property type="component" value="Unassembled WGS sequence"/>
</dbReference>
<protein>
    <submittedName>
        <fullName evidence="3">Restriction endonuclease</fullName>
        <ecNumber evidence="3">3.1.21.-</ecNumber>
    </submittedName>
</protein>
<organism evidence="3 4">
    <name type="scientific">Paenibacillus violae</name>
    <dbReference type="NCBI Taxonomy" id="3077234"/>
    <lineage>
        <taxon>Bacteria</taxon>
        <taxon>Bacillati</taxon>
        <taxon>Bacillota</taxon>
        <taxon>Bacilli</taxon>
        <taxon>Bacillales</taxon>
        <taxon>Paenibacillaceae</taxon>
        <taxon>Paenibacillus</taxon>
    </lineage>
</organism>
<accession>A0ABU3RNF0</accession>
<sequence>MSTRSVSFSDLSISDLIIDATYEGGVKGNAGDDPISKLIGCENQGGFRPVGSRDGANTKFCVLYTDLSNSDWPDRIEIETGKFYYFGDNRESGRELHNTPKRGNLILRYSFDQIHKDNRKMVPPFFVFTKGGKGRDVVFRGLAVPGTADLNEAEDLVAIWKLKEGNRFQNYRAVFTILNVASISRAWIHDIHNGLLFSQNAPREWIQWIETGKYTPLAAEKTIEYRKISEQIPSSDKRREVIQCIVDFFKAHPRREYAFEECAAKIAQIMDNNIIEYDLTRPWRDGGRDAIGKYRIGMNENAIYVDFALEAKCKKLDSGSGVRETSRLIARLRYRQFGIFVTTSYVNQQAYEEIKVDGHPVIIICGEDIVKILEIRGLRTPIQVKQWLQINFPN</sequence>
<dbReference type="GO" id="GO:0016787">
    <property type="term" value="F:hydrolase activity"/>
    <property type="evidence" value="ECO:0007669"/>
    <property type="project" value="UniProtKB-KW"/>
</dbReference>
<dbReference type="GO" id="GO:0004519">
    <property type="term" value="F:endonuclease activity"/>
    <property type="evidence" value="ECO:0007669"/>
    <property type="project" value="UniProtKB-KW"/>
</dbReference>
<evidence type="ECO:0000313" key="4">
    <source>
        <dbReference type="Proteomes" id="UP001260980"/>
    </source>
</evidence>
<gene>
    <name evidence="3" type="ORF">RQP52_32535</name>
</gene>
<dbReference type="InterPro" id="IPR041409">
    <property type="entry name" value="RE_AspBHI_N"/>
</dbReference>
<feature type="domain" description="Restriction endonuclease type IV Mrr" evidence="1">
    <location>
        <begin position="257"/>
        <end position="372"/>
    </location>
</feature>
<keyword evidence="3" id="KW-0540">Nuclease</keyword>
<feature type="domain" description="Restriction endonuclease AspBHI N-terminal" evidence="2">
    <location>
        <begin position="28"/>
        <end position="213"/>
    </location>
</feature>
<keyword evidence="3" id="KW-0378">Hydrolase</keyword>
<dbReference type="Pfam" id="PF18062">
    <property type="entry name" value="RE_AspBHI_N"/>
    <property type="match status" value="1"/>
</dbReference>
<proteinExistence type="predicted"/>
<dbReference type="InterPro" id="IPR007560">
    <property type="entry name" value="Restrct_endonuc_IV_Mrr"/>
</dbReference>
<evidence type="ECO:0000313" key="3">
    <source>
        <dbReference type="EMBL" id="MDU0205815.1"/>
    </source>
</evidence>
<name>A0ABU3RNF0_9BACL</name>
<reference evidence="3 4" key="1">
    <citation type="submission" date="2023-10" db="EMBL/GenBank/DDBJ databases">
        <title>Paenibacillus strain PFR10 Genome sequencing and assembly.</title>
        <authorList>
            <person name="Kim I."/>
        </authorList>
    </citation>
    <scope>NUCLEOTIDE SEQUENCE [LARGE SCALE GENOMIC DNA]</scope>
    <source>
        <strain evidence="3 4">PFR10</strain>
    </source>
</reference>
<dbReference type="Pfam" id="PF04471">
    <property type="entry name" value="Mrr_cat"/>
    <property type="match status" value="1"/>
</dbReference>
<keyword evidence="4" id="KW-1185">Reference proteome</keyword>
<comment type="caution">
    <text evidence="3">The sequence shown here is derived from an EMBL/GenBank/DDBJ whole genome shotgun (WGS) entry which is preliminary data.</text>
</comment>
<evidence type="ECO:0000259" key="1">
    <source>
        <dbReference type="Pfam" id="PF04471"/>
    </source>
</evidence>